<evidence type="ECO:0000256" key="7">
    <source>
        <dbReference type="ARBA" id="ARBA00023277"/>
    </source>
</evidence>
<evidence type="ECO:0000256" key="2">
    <source>
        <dbReference type="ARBA" id="ARBA00022487"/>
    </source>
</evidence>
<keyword evidence="8" id="KW-0624">Polysaccharide degradation</keyword>
<feature type="signal peptide" evidence="9">
    <location>
        <begin position="1"/>
        <end position="19"/>
    </location>
</feature>
<reference evidence="10" key="1">
    <citation type="submission" date="2022-07" db="EMBL/GenBank/DDBJ databases">
        <title>Fungi with potential for degradation of polypropylene.</title>
        <authorList>
            <person name="Gostincar C."/>
        </authorList>
    </citation>
    <scope>NUCLEOTIDE SEQUENCE</scope>
    <source>
        <strain evidence="10">EXF-13308</strain>
    </source>
</reference>
<evidence type="ECO:0000313" key="11">
    <source>
        <dbReference type="Proteomes" id="UP001174694"/>
    </source>
</evidence>
<keyword evidence="11" id="KW-1185">Reference proteome</keyword>
<organism evidence="10 11">
    <name type="scientific">Pleurostoma richardsiae</name>
    <dbReference type="NCBI Taxonomy" id="41990"/>
    <lineage>
        <taxon>Eukaryota</taxon>
        <taxon>Fungi</taxon>
        <taxon>Dikarya</taxon>
        <taxon>Ascomycota</taxon>
        <taxon>Pezizomycotina</taxon>
        <taxon>Sordariomycetes</taxon>
        <taxon>Sordariomycetidae</taxon>
        <taxon>Calosphaeriales</taxon>
        <taxon>Pleurostomataceae</taxon>
        <taxon>Pleurostoma</taxon>
    </lineage>
</organism>
<dbReference type="GO" id="GO:0005576">
    <property type="term" value="C:extracellular region"/>
    <property type="evidence" value="ECO:0007669"/>
    <property type="project" value="UniProtKB-SubCell"/>
</dbReference>
<dbReference type="InterPro" id="IPR010126">
    <property type="entry name" value="Esterase_phb"/>
</dbReference>
<feature type="chain" id="PRO_5041266308" evidence="9">
    <location>
        <begin position="20"/>
        <end position="293"/>
    </location>
</feature>
<protein>
    <submittedName>
        <fullName evidence="10">Carbohydrate esterase family 1 protein</fullName>
    </submittedName>
</protein>
<evidence type="ECO:0000256" key="3">
    <source>
        <dbReference type="ARBA" id="ARBA00022525"/>
    </source>
</evidence>
<evidence type="ECO:0000256" key="5">
    <source>
        <dbReference type="ARBA" id="ARBA00022801"/>
    </source>
</evidence>
<keyword evidence="7" id="KW-0119">Carbohydrate metabolism</keyword>
<dbReference type="GO" id="GO:0000272">
    <property type="term" value="P:polysaccharide catabolic process"/>
    <property type="evidence" value="ECO:0007669"/>
    <property type="project" value="UniProtKB-KW"/>
</dbReference>
<evidence type="ECO:0000256" key="6">
    <source>
        <dbReference type="ARBA" id="ARBA00023180"/>
    </source>
</evidence>
<gene>
    <name evidence="10" type="ORF">NKR23_g8634</name>
</gene>
<comment type="subcellular location">
    <subcellularLocation>
        <location evidence="1">Secreted</location>
    </subcellularLocation>
</comment>
<dbReference type="SUPFAM" id="SSF53474">
    <property type="entry name" value="alpha/beta-Hydrolases"/>
    <property type="match status" value="2"/>
</dbReference>
<comment type="caution">
    <text evidence="10">The sequence shown here is derived from an EMBL/GenBank/DDBJ whole genome shotgun (WGS) entry which is preliminary data.</text>
</comment>
<evidence type="ECO:0000256" key="1">
    <source>
        <dbReference type="ARBA" id="ARBA00004613"/>
    </source>
</evidence>
<evidence type="ECO:0000313" key="10">
    <source>
        <dbReference type="EMBL" id="KAJ9138110.1"/>
    </source>
</evidence>
<keyword evidence="2" id="KW-0719">Serine esterase</keyword>
<keyword evidence="3" id="KW-0964">Secreted</keyword>
<dbReference type="InterPro" id="IPR050955">
    <property type="entry name" value="Plant_Biomass_Hydrol_Est"/>
</dbReference>
<evidence type="ECO:0000256" key="4">
    <source>
        <dbReference type="ARBA" id="ARBA00022729"/>
    </source>
</evidence>
<proteinExistence type="predicted"/>
<accession>A0AA38VP33</accession>
<name>A0AA38VP33_9PEZI</name>
<keyword evidence="5" id="KW-0378">Hydrolase</keyword>
<dbReference type="InterPro" id="IPR029058">
    <property type="entry name" value="AB_hydrolase_fold"/>
</dbReference>
<evidence type="ECO:0000256" key="9">
    <source>
        <dbReference type="SAM" id="SignalP"/>
    </source>
</evidence>
<dbReference type="Pfam" id="PF10503">
    <property type="entry name" value="Esterase_PHB"/>
    <property type="match status" value="1"/>
</dbReference>
<dbReference type="EMBL" id="JANBVO010000031">
    <property type="protein sequence ID" value="KAJ9138110.1"/>
    <property type="molecule type" value="Genomic_DNA"/>
</dbReference>
<evidence type="ECO:0000256" key="8">
    <source>
        <dbReference type="ARBA" id="ARBA00023326"/>
    </source>
</evidence>
<sequence>MIFSALFTGLATLSGIARAGLSPVMGWGNNPTNLDLLVYTPSKIAAKPAVILALHYCGGSGPAYAAMTRGYQAAAEKSGFIILYPSSKRDYNCWDVATNETLTHDGGGDSNGLANILRWTVTKYNADPAKLFVTGSYSGCMMSNIMSAVYPDLITAASCYSGVAAGCVAGSPGSSPQSADPACANGQHIKTGAAWAAQARAMFPAWNGSYPRFTTWHGTADTLVLYANLGEQIKEWTTLLGVRFTRNITDSPQSGYTQMVYGDGTKFVAFSAQGVGHTVPIHEDYDLKWFGLA</sequence>
<keyword evidence="4 9" id="KW-0732">Signal</keyword>
<dbReference type="Gene3D" id="3.40.50.1820">
    <property type="entry name" value="alpha/beta hydrolase"/>
    <property type="match status" value="1"/>
</dbReference>
<dbReference type="AlphaFoldDB" id="A0AA38VP33"/>
<keyword evidence="6" id="KW-0325">Glycoprotein</keyword>
<dbReference type="PANTHER" id="PTHR43037:SF3">
    <property type="entry name" value="FERULOYL ESTERASE B"/>
    <property type="match status" value="1"/>
</dbReference>
<dbReference type="Proteomes" id="UP001174694">
    <property type="component" value="Unassembled WGS sequence"/>
</dbReference>
<dbReference type="PANTHER" id="PTHR43037">
    <property type="entry name" value="UNNAMED PRODUCT-RELATED"/>
    <property type="match status" value="1"/>
</dbReference>
<dbReference type="GO" id="GO:0052689">
    <property type="term" value="F:carboxylic ester hydrolase activity"/>
    <property type="evidence" value="ECO:0007669"/>
    <property type="project" value="UniProtKB-KW"/>
</dbReference>